<gene>
    <name evidence="2" type="ORF">QBZ16_005092</name>
</gene>
<dbReference type="PANTHER" id="PTHR45887:SF1">
    <property type="entry name" value="TRANSLATION INITIATION FACTOR EIF-2B SUBUNIT EPSILON"/>
    <property type="match status" value="1"/>
</dbReference>
<dbReference type="SUPFAM" id="SSF53448">
    <property type="entry name" value="Nucleotide-diphospho-sugar transferases"/>
    <property type="match status" value="1"/>
</dbReference>
<dbReference type="InterPro" id="IPR005835">
    <property type="entry name" value="NTP_transferase_dom"/>
</dbReference>
<dbReference type="Pfam" id="PF00483">
    <property type="entry name" value="NTP_transferase"/>
    <property type="match status" value="1"/>
</dbReference>
<dbReference type="GO" id="GO:0003743">
    <property type="term" value="F:translation initiation factor activity"/>
    <property type="evidence" value="ECO:0007669"/>
    <property type="project" value="TreeGrafter"/>
</dbReference>
<dbReference type="AlphaFoldDB" id="A0AAD9IHR6"/>
<name>A0AAD9IHR6_PROWI</name>
<accession>A0AAD9IHR6</accession>
<dbReference type="Proteomes" id="UP001255856">
    <property type="component" value="Unassembled WGS sequence"/>
</dbReference>
<dbReference type="InterPro" id="IPR051956">
    <property type="entry name" value="eIF2B_epsilon"/>
</dbReference>
<evidence type="ECO:0000313" key="3">
    <source>
        <dbReference type="Proteomes" id="UP001255856"/>
    </source>
</evidence>
<sequence length="229" mass="25047">MAPQARRAGTALETEETLAAIVLADSFTQKLRPVTLERPKMLLPLVNTPMLDYTLEWLAINEVQEVYVFVCAHAELVQAHLETAGWTTSRKFRLHVVVSTNCVSVGEALRVMDGQDVIKSDFVLVAGDVVSNMRLSGAVTAHRARRAADKAAILTMVVRGGLTAGHVRRLGDTPTVAVLDPASQRLLKFEDRDDAPAGAGDTTPARRRRRHACLVDAHFFGERDIVQVS</sequence>
<proteinExistence type="predicted"/>
<dbReference type="GO" id="GO:0031369">
    <property type="term" value="F:translation initiation factor binding"/>
    <property type="evidence" value="ECO:0007669"/>
    <property type="project" value="TreeGrafter"/>
</dbReference>
<reference evidence="2" key="1">
    <citation type="submission" date="2021-01" db="EMBL/GenBank/DDBJ databases">
        <authorList>
            <person name="Eckstrom K.M.E."/>
        </authorList>
    </citation>
    <scope>NUCLEOTIDE SEQUENCE</scope>
    <source>
        <strain evidence="2">UVCC 0001</strain>
    </source>
</reference>
<dbReference type="GO" id="GO:0005851">
    <property type="term" value="C:eukaryotic translation initiation factor 2B complex"/>
    <property type="evidence" value="ECO:0007669"/>
    <property type="project" value="TreeGrafter"/>
</dbReference>
<dbReference type="EMBL" id="JASFZW010000008">
    <property type="protein sequence ID" value="KAK2076865.1"/>
    <property type="molecule type" value="Genomic_DNA"/>
</dbReference>
<evidence type="ECO:0000259" key="1">
    <source>
        <dbReference type="Pfam" id="PF00483"/>
    </source>
</evidence>
<dbReference type="InterPro" id="IPR029044">
    <property type="entry name" value="Nucleotide-diphossugar_trans"/>
</dbReference>
<comment type="caution">
    <text evidence="2">The sequence shown here is derived from an EMBL/GenBank/DDBJ whole genome shotgun (WGS) entry which is preliminary data.</text>
</comment>
<dbReference type="PANTHER" id="PTHR45887">
    <property type="entry name" value="TRANSLATION INITIATION FACTOR EIF-2B SUBUNIT EPSILON"/>
    <property type="match status" value="1"/>
</dbReference>
<dbReference type="GO" id="GO:0005085">
    <property type="term" value="F:guanyl-nucleotide exchange factor activity"/>
    <property type="evidence" value="ECO:0007669"/>
    <property type="project" value="TreeGrafter"/>
</dbReference>
<keyword evidence="3" id="KW-1185">Reference proteome</keyword>
<organism evidence="2 3">
    <name type="scientific">Prototheca wickerhamii</name>
    <dbReference type="NCBI Taxonomy" id="3111"/>
    <lineage>
        <taxon>Eukaryota</taxon>
        <taxon>Viridiplantae</taxon>
        <taxon>Chlorophyta</taxon>
        <taxon>core chlorophytes</taxon>
        <taxon>Trebouxiophyceae</taxon>
        <taxon>Chlorellales</taxon>
        <taxon>Chlorellaceae</taxon>
        <taxon>Prototheca</taxon>
    </lineage>
</organism>
<feature type="domain" description="Nucleotidyl transferase" evidence="1">
    <location>
        <begin position="20"/>
        <end position="156"/>
    </location>
</feature>
<dbReference type="Gene3D" id="3.90.550.10">
    <property type="entry name" value="Spore Coat Polysaccharide Biosynthesis Protein SpsA, Chain A"/>
    <property type="match status" value="1"/>
</dbReference>
<evidence type="ECO:0000313" key="2">
    <source>
        <dbReference type="EMBL" id="KAK2076865.1"/>
    </source>
</evidence>
<protein>
    <recommendedName>
        <fullName evidence="1">Nucleotidyl transferase domain-containing protein</fullName>
    </recommendedName>
</protein>